<dbReference type="Proteomes" id="UP001305414">
    <property type="component" value="Unassembled WGS sequence"/>
</dbReference>
<proteinExistence type="predicted"/>
<keyword evidence="2" id="KW-1185">Reference proteome</keyword>
<evidence type="ECO:0000313" key="2">
    <source>
        <dbReference type="Proteomes" id="UP001305414"/>
    </source>
</evidence>
<comment type="caution">
    <text evidence="1">The sequence shown here is derived from an EMBL/GenBank/DDBJ whole genome shotgun (WGS) entry which is preliminary data.</text>
</comment>
<name>A0AAN7UZ41_9PEZI</name>
<organism evidence="1 2">
    <name type="scientific">Xylaria bambusicola</name>
    <dbReference type="NCBI Taxonomy" id="326684"/>
    <lineage>
        <taxon>Eukaryota</taxon>
        <taxon>Fungi</taxon>
        <taxon>Dikarya</taxon>
        <taxon>Ascomycota</taxon>
        <taxon>Pezizomycotina</taxon>
        <taxon>Sordariomycetes</taxon>
        <taxon>Xylariomycetidae</taxon>
        <taxon>Xylariales</taxon>
        <taxon>Xylariaceae</taxon>
        <taxon>Xylaria</taxon>
    </lineage>
</organism>
<accession>A0AAN7UZ41</accession>
<dbReference type="AlphaFoldDB" id="A0AAN7UZ41"/>
<gene>
    <name evidence="1" type="ORF">RRF57_009193</name>
</gene>
<protein>
    <submittedName>
        <fullName evidence="1">Uncharacterized protein</fullName>
    </submittedName>
</protein>
<reference evidence="1 2" key="1">
    <citation type="submission" date="2023-10" db="EMBL/GenBank/DDBJ databases">
        <title>Draft genome sequence of Xylaria bambusicola isolate GMP-LS, the root and basal stem rot pathogen of sugarcane in Indonesia.</title>
        <authorList>
            <person name="Selvaraj P."/>
            <person name="Muralishankar V."/>
            <person name="Muruganantham S."/>
            <person name="Sp S."/>
            <person name="Haryani S."/>
            <person name="Lau K.J.X."/>
            <person name="Naqvi N.I."/>
        </authorList>
    </citation>
    <scope>NUCLEOTIDE SEQUENCE [LARGE SCALE GENOMIC DNA]</scope>
    <source>
        <strain evidence="1">GMP-LS</strain>
    </source>
</reference>
<dbReference type="EMBL" id="JAWHQM010000032">
    <property type="protein sequence ID" value="KAK5633479.1"/>
    <property type="molecule type" value="Genomic_DNA"/>
</dbReference>
<evidence type="ECO:0000313" key="1">
    <source>
        <dbReference type="EMBL" id="KAK5633479.1"/>
    </source>
</evidence>
<sequence length="89" mass="10119">MDDGASEDSQKDISTRPQCQMKLEFERQTNGSRDSRAVLSRLTETMTINAQDEVRRGPGYGLQSTKARAAMGGFAQREFSFEATRLRRW</sequence>